<dbReference type="EMBL" id="AP022599">
    <property type="protein sequence ID" value="BBY80092.1"/>
    <property type="molecule type" value="Genomic_DNA"/>
</dbReference>
<accession>A0A7I7UFI6</accession>
<dbReference type="AlphaFoldDB" id="A0A7I7UFI6"/>
<keyword evidence="2" id="KW-1185">Reference proteome</keyword>
<gene>
    <name evidence="1" type="ORF">MPUL_12500</name>
</gene>
<organism evidence="1 2">
    <name type="scientific">Mycolicibacterium pulveris</name>
    <name type="common">Mycobacterium pulveris</name>
    <dbReference type="NCBI Taxonomy" id="36813"/>
    <lineage>
        <taxon>Bacteria</taxon>
        <taxon>Bacillati</taxon>
        <taxon>Actinomycetota</taxon>
        <taxon>Actinomycetes</taxon>
        <taxon>Mycobacteriales</taxon>
        <taxon>Mycobacteriaceae</taxon>
        <taxon>Mycolicibacterium</taxon>
    </lineage>
</organism>
<evidence type="ECO:0000313" key="1">
    <source>
        <dbReference type="EMBL" id="BBY80092.1"/>
    </source>
</evidence>
<reference evidence="1 2" key="1">
    <citation type="journal article" date="2019" name="Emerg. Microbes Infect.">
        <title>Comprehensive subspecies identification of 175 nontuberculous mycobacteria species based on 7547 genomic profiles.</title>
        <authorList>
            <person name="Matsumoto Y."/>
            <person name="Kinjo T."/>
            <person name="Motooka D."/>
            <person name="Nabeya D."/>
            <person name="Jung N."/>
            <person name="Uechi K."/>
            <person name="Horii T."/>
            <person name="Iida T."/>
            <person name="Fujita J."/>
            <person name="Nakamura S."/>
        </authorList>
    </citation>
    <scope>NUCLEOTIDE SEQUENCE [LARGE SCALE GENOMIC DNA]</scope>
    <source>
        <strain evidence="1 2">JCM 6370</strain>
    </source>
</reference>
<name>A0A7I7UFI6_MYCPV</name>
<dbReference type="Proteomes" id="UP000467252">
    <property type="component" value="Chromosome"/>
</dbReference>
<evidence type="ECO:0000313" key="2">
    <source>
        <dbReference type="Proteomes" id="UP000467252"/>
    </source>
</evidence>
<protein>
    <submittedName>
        <fullName evidence="1">Uncharacterized protein</fullName>
    </submittedName>
</protein>
<sequence>MGLKVCYVLRRARDKIVEAYHIDFMCEQSFCEVGADESRSPRYHCPAPHTSPLDPLGPHVGPYVLVGATLPARTDADSLPHRKVAVPITALSLRPSVAGHGFLPARR</sequence>
<proteinExistence type="predicted"/>